<feature type="transmembrane region" description="Helical" evidence="6">
    <location>
        <begin position="71"/>
        <end position="94"/>
    </location>
</feature>
<organism evidence="7 8">
    <name type="scientific">Candidatus Gallacutalibacter pullicola</name>
    <dbReference type="NCBI Taxonomy" id="2840830"/>
    <lineage>
        <taxon>Bacteria</taxon>
        <taxon>Bacillati</taxon>
        <taxon>Bacillota</taxon>
        <taxon>Clostridia</taxon>
        <taxon>Eubacteriales</taxon>
        <taxon>Candidatus Gallacutalibacter</taxon>
    </lineage>
</organism>
<evidence type="ECO:0000256" key="2">
    <source>
        <dbReference type="ARBA" id="ARBA00009773"/>
    </source>
</evidence>
<dbReference type="Proteomes" id="UP000886785">
    <property type="component" value="Unassembled WGS sequence"/>
</dbReference>
<protein>
    <submittedName>
        <fullName evidence="7">Sporulation integral membrane protein YtvI</fullName>
    </submittedName>
</protein>
<keyword evidence="4 6" id="KW-1133">Transmembrane helix</keyword>
<dbReference type="GO" id="GO:0016020">
    <property type="term" value="C:membrane"/>
    <property type="evidence" value="ECO:0007669"/>
    <property type="project" value="UniProtKB-SubCell"/>
</dbReference>
<dbReference type="InterPro" id="IPR014227">
    <property type="entry name" value="YtvI-like"/>
</dbReference>
<dbReference type="PANTHER" id="PTHR21716:SF68">
    <property type="entry name" value="TRANSPORT PROTEIN YTVI-RELATED"/>
    <property type="match status" value="1"/>
</dbReference>
<feature type="transmembrane region" description="Helical" evidence="6">
    <location>
        <begin position="326"/>
        <end position="351"/>
    </location>
</feature>
<dbReference type="GO" id="GO:0055085">
    <property type="term" value="P:transmembrane transport"/>
    <property type="evidence" value="ECO:0007669"/>
    <property type="project" value="TreeGrafter"/>
</dbReference>
<feature type="transmembrane region" description="Helical" evidence="6">
    <location>
        <begin position="224"/>
        <end position="246"/>
    </location>
</feature>
<name>A0A9D1DRB6_9FIRM</name>
<accession>A0A9D1DRB6</accession>
<reference evidence="7" key="1">
    <citation type="submission" date="2020-10" db="EMBL/GenBank/DDBJ databases">
        <authorList>
            <person name="Gilroy R."/>
        </authorList>
    </citation>
    <scope>NUCLEOTIDE SEQUENCE</scope>
    <source>
        <strain evidence="7">ChiSjej1B19-7085</strain>
    </source>
</reference>
<evidence type="ECO:0000313" key="7">
    <source>
        <dbReference type="EMBL" id="HIR57467.1"/>
    </source>
</evidence>
<proteinExistence type="inferred from homology"/>
<evidence type="ECO:0000313" key="8">
    <source>
        <dbReference type="Proteomes" id="UP000886785"/>
    </source>
</evidence>
<keyword evidence="5 6" id="KW-0472">Membrane</keyword>
<keyword evidence="3 6" id="KW-0812">Transmembrane</keyword>
<dbReference type="AlphaFoldDB" id="A0A9D1DRB6"/>
<evidence type="ECO:0000256" key="3">
    <source>
        <dbReference type="ARBA" id="ARBA00022692"/>
    </source>
</evidence>
<reference evidence="7" key="2">
    <citation type="journal article" date="2021" name="PeerJ">
        <title>Extensive microbial diversity within the chicken gut microbiome revealed by metagenomics and culture.</title>
        <authorList>
            <person name="Gilroy R."/>
            <person name="Ravi A."/>
            <person name="Getino M."/>
            <person name="Pursley I."/>
            <person name="Horton D.L."/>
            <person name="Alikhan N.F."/>
            <person name="Baker D."/>
            <person name="Gharbi K."/>
            <person name="Hall N."/>
            <person name="Watson M."/>
            <person name="Adriaenssens E.M."/>
            <person name="Foster-Nyarko E."/>
            <person name="Jarju S."/>
            <person name="Secka A."/>
            <person name="Antonio M."/>
            <person name="Oren A."/>
            <person name="Chaudhuri R.R."/>
            <person name="La Ragione R."/>
            <person name="Hildebrand F."/>
            <person name="Pallen M.J."/>
        </authorList>
    </citation>
    <scope>NUCLEOTIDE SEQUENCE</scope>
    <source>
        <strain evidence="7">ChiSjej1B19-7085</strain>
    </source>
</reference>
<comment type="similarity">
    <text evidence="2">Belongs to the autoinducer-2 exporter (AI-2E) (TC 2.A.86) family.</text>
</comment>
<feature type="transmembrane region" description="Helical" evidence="6">
    <location>
        <begin position="12"/>
        <end position="35"/>
    </location>
</feature>
<comment type="caution">
    <text evidence="7">The sequence shown here is derived from an EMBL/GenBank/DDBJ whole genome shotgun (WGS) entry which is preliminary data.</text>
</comment>
<evidence type="ECO:0000256" key="6">
    <source>
        <dbReference type="SAM" id="Phobius"/>
    </source>
</evidence>
<dbReference type="Pfam" id="PF01594">
    <property type="entry name" value="AI-2E_transport"/>
    <property type="match status" value="1"/>
</dbReference>
<sequence>MIDIHKTTQERIDFLVKILYAAVVLLLCCIGLRIAGLVWPFLLALVLVGCINPLVRFIHQKLRINQKLASVALLAALYTGIGFALFSICARVIFLLQDIFRQMPEYYDATLRPALEHAAQQVEGWLSNLPDGYLENLNAVAESLSSSLTGLIESVSDWGIGLAADLIGGIPNLLISIVFAILLSFFISLQYDEIKAFLKVQLPDKVSDTINNLKVLCRDTVLKYLKALFILMLCTFAELSVGFFLLDVANPLGKAAVIAIFDALPIFGTGGIMIPWILLELLQGNLPLSFGLAVLYAIVTVIRNLLEPKVVGDQLGLNPVVSLISIYLGYRLLGVAGMILFPILAQILLTLHQNGTIRLYREQKDSQTKNDAP</sequence>
<dbReference type="NCBIfam" id="TIGR02872">
    <property type="entry name" value="spore_ytvI"/>
    <property type="match status" value="1"/>
</dbReference>
<feature type="transmembrane region" description="Helical" evidence="6">
    <location>
        <begin position="258"/>
        <end position="279"/>
    </location>
</feature>
<comment type="subcellular location">
    <subcellularLocation>
        <location evidence="1">Membrane</location>
        <topology evidence="1">Multi-pass membrane protein</topology>
    </subcellularLocation>
</comment>
<evidence type="ECO:0000256" key="4">
    <source>
        <dbReference type="ARBA" id="ARBA00022989"/>
    </source>
</evidence>
<dbReference type="InterPro" id="IPR002549">
    <property type="entry name" value="AI-2E-like"/>
</dbReference>
<dbReference type="PANTHER" id="PTHR21716">
    <property type="entry name" value="TRANSMEMBRANE PROTEIN"/>
    <property type="match status" value="1"/>
</dbReference>
<feature type="transmembrane region" description="Helical" evidence="6">
    <location>
        <begin position="286"/>
        <end position="306"/>
    </location>
</feature>
<feature type="transmembrane region" description="Helical" evidence="6">
    <location>
        <begin position="166"/>
        <end position="189"/>
    </location>
</feature>
<evidence type="ECO:0000256" key="1">
    <source>
        <dbReference type="ARBA" id="ARBA00004141"/>
    </source>
</evidence>
<dbReference type="EMBL" id="DVHF01000083">
    <property type="protein sequence ID" value="HIR57467.1"/>
    <property type="molecule type" value="Genomic_DNA"/>
</dbReference>
<evidence type="ECO:0000256" key="5">
    <source>
        <dbReference type="ARBA" id="ARBA00023136"/>
    </source>
</evidence>
<feature type="transmembrane region" description="Helical" evidence="6">
    <location>
        <begin position="41"/>
        <end position="59"/>
    </location>
</feature>
<gene>
    <name evidence="7" type="primary">ytvI</name>
    <name evidence="7" type="ORF">IAA54_07335</name>
</gene>